<dbReference type="PROSITE" id="PS50005">
    <property type="entry name" value="TPR"/>
    <property type="match status" value="1"/>
</dbReference>
<dbReference type="SUPFAM" id="SSF48452">
    <property type="entry name" value="TPR-like"/>
    <property type="match status" value="1"/>
</dbReference>
<dbReference type="SMART" id="SM00028">
    <property type="entry name" value="TPR"/>
    <property type="match status" value="2"/>
</dbReference>
<proteinExistence type="predicted"/>
<evidence type="ECO:0000313" key="5">
    <source>
        <dbReference type="EMBL" id="CAK9017936.1"/>
    </source>
</evidence>
<dbReference type="InterPro" id="IPR050498">
    <property type="entry name" value="Ycf3"/>
</dbReference>
<dbReference type="InterPro" id="IPR057589">
    <property type="entry name" value="GT_PLOD"/>
</dbReference>
<organism evidence="5 6">
    <name type="scientific">Durusdinium trenchii</name>
    <dbReference type="NCBI Taxonomy" id="1381693"/>
    <lineage>
        <taxon>Eukaryota</taxon>
        <taxon>Sar</taxon>
        <taxon>Alveolata</taxon>
        <taxon>Dinophyceae</taxon>
        <taxon>Suessiales</taxon>
        <taxon>Symbiodiniaceae</taxon>
        <taxon>Durusdinium</taxon>
    </lineage>
</organism>
<keyword evidence="2 3" id="KW-0802">TPR repeat</keyword>
<comment type="caution">
    <text evidence="5">The sequence shown here is derived from an EMBL/GenBank/DDBJ whole genome shotgun (WGS) entry which is preliminary data.</text>
</comment>
<evidence type="ECO:0000259" key="4">
    <source>
        <dbReference type="Pfam" id="PF25342"/>
    </source>
</evidence>
<dbReference type="InterPro" id="IPR011990">
    <property type="entry name" value="TPR-like_helical_dom_sf"/>
</dbReference>
<dbReference type="PANTHER" id="PTHR44858">
    <property type="entry name" value="TETRATRICOPEPTIDE REPEAT PROTEIN 6"/>
    <property type="match status" value="1"/>
</dbReference>
<keyword evidence="1" id="KW-0677">Repeat</keyword>
<evidence type="ECO:0000313" key="6">
    <source>
        <dbReference type="Proteomes" id="UP001642464"/>
    </source>
</evidence>
<feature type="domain" description="PLOD1-3-like GT" evidence="4">
    <location>
        <begin position="816"/>
        <end position="927"/>
    </location>
</feature>
<dbReference type="Proteomes" id="UP001642464">
    <property type="component" value="Unassembled WGS sequence"/>
</dbReference>
<feature type="repeat" description="TPR" evidence="3">
    <location>
        <begin position="956"/>
        <end position="989"/>
    </location>
</feature>
<protein>
    <submittedName>
        <fullName evidence="5">Skeletal muscle</fullName>
    </submittedName>
</protein>
<evidence type="ECO:0000256" key="3">
    <source>
        <dbReference type="PROSITE-ProRule" id="PRU00339"/>
    </source>
</evidence>
<evidence type="ECO:0000256" key="2">
    <source>
        <dbReference type="ARBA" id="ARBA00022803"/>
    </source>
</evidence>
<reference evidence="5 6" key="1">
    <citation type="submission" date="2024-02" db="EMBL/GenBank/DDBJ databases">
        <authorList>
            <person name="Chen Y."/>
            <person name="Shah S."/>
            <person name="Dougan E. K."/>
            <person name="Thang M."/>
            <person name="Chan C."/>
        </authorList>
    </citation>
    <scope>NUCLEOTIDE SEQUENCE [LARGE SCALE GENOMIC DNA]</scope>
</reference>
<accession>A0ABP0JTX6</accession>
<sequence length="1051" mass="117637">MATAPLDLALSAPVPKCWGTGDEGLQIEVSCCSDPPLLEECGGLAMMPLRAACCGRLSGLVRPSAEWDQLQHGIEAAAEELIRIARATEVDCHGACDPFARAAEVAMASPLSPVFFRFGWLDLTDDGEFSVQAWRVALLQVALTWLSPWQSLTLQARQLFSQASQRWWQLPQQRSVDRWSHHPPSGAAVHLAMVASVGFPSFGQKALAGIRSALFFASRPLRFHLVVDALGQRDVQRALDSLEPWLREKGSFRFYQQEGLQDAWREIHALVPEDCLQFSGHYGSAGWLRMFPHLVVPSSEADDALIWVDAGDFVFLADPAELAQHVENFDEDDFMAVADDQVLALPMQVFSLKRLRSARRSSWRSWAELVTDAVHRGYAEQGRSFCGLGEGLGMVWLLHHAQNRWIYHEIPHHWTYMPWAVWLPSTGTGSLWASSDTLWRLPADPVWSDSVFPGLSDFTTLRVKCPSYLEDLAGYIRVALDADPEMLNLTGSFADPKPAVDIFRKHFRLTRDAQIVDEFAQRVGCEDRIKAVHLPVMFHEVPWVHRFLDFWAGAEVWSAGSSRLRELRTERAEMLLSVMNQNSALSVMNPSFECPQDDNSLTIHGDHGQRGLSGWLPVEKEKLQSGKGNLCMEQNEEAEDFLRDAWERQFRKKPPAPGRVTVVTVDTNKPRRFIMLGAGRLPVINAGFGEDWFSWRDKPRLYHKFLNAFAAKHPERFVALVDGFDTIFGGCSEEELLSAFNMTVSASDASVVWGAENCCFPWRDSCLGSKTLAPQRWSVLKQFGLKEGYEGLGDCRRCRDLDIPGYDSFCSAPPAYEHLNSGFLMGLAKDVSHVVEQWLKLYWNNSETDQLVARTTFLQTQQVTKMTLDYSGSLVLTVGNIPETAIAEVFSIQENVIRNHRTGAVQCFIHGAGPGKVFLAHLLQQLATSQRDRLGKRELELSIKECSASLELGSSASVLRKRAEKYRKLGQYEKAIQDFTGSLKLEDNALALAGRGAAFRSLGRLPEAIGDFNMAAHLEPDNIQVYMGRAQVLREQGQVMQASATSESNMY</sequence>
<dbReference type="Gene3D" id="1.25.40.10">
    <property type="entry name" value="Tetratricopeptide repeat domain"/>
    <property type="match status" value="1"/>
</dbReference>
<keyword evidence="6" id="KW-1185">Reference proteome</keyword>
<name>A0ABP0JTX6_9DINO</name>
<dbReference type="InterPro" id="IPR019734">
    <property type="entry name" value="TPR_rpt"/>
</dbReference>
<dbReference type="Pfam" id="PF25342">
    <property type="entry name" value="GT_PLOD"/>
    <property type="match status" value="1"/>
</dbReference>
<gene>
    <name evidence="5" type="ORF">SCF082_LOCUS13871</name>
</gene>
<evidence type="ECO:0000256" key="1">
    <source>
        <dbReference type="ARBA" id="ARBA00022737"/>
    </source>
</evidence>
<dbReference type="PANTHER" id="PTHR44858:SF1">
    <property type="entry name" value="UDP-N-ACETYLGLUCOSAMINE--PEPTIDE N-ACETYLGLUCOSAMINYLTRANSFERASE SPINDLY-RELATED"/>
    <property type="match status" value="1"/>
</dbReference>
<dbReference type="CDD" id="cd22997">
    <property type="entry name" value="GT_LH"/>
    <property type="match status" value="1"/>
</dbReference>
<dbReference type="EMBL" id="CAXAMM010008624">
    <property type="protein sequence ID" value="CAK9017936.1"/>
    <property type="molecule type" value="Genomic_DNA"/>
</dbReference>